<dbReference type="GO" id="GO:0006644">
    <property type="term" value="P:phospholipid metabolic process"/>
    <property type="evidence" value="ECO:0007669"/>
    <property type="project" value="InterPro"/>
</dbReference>
<comment type="cofactor">
    <cofactor evidence="1">
        <name>Ca(2+)</name>
        <dbReference type="ChEBI" id="CHEBI:29108"/>
    </cofactor>
</comment>
<dbReference type="InterPro" id="IPR016090">
    <property type="entry name" value="PLA2-like_dom"/>
</dbReference>
<keyword evidence="4" id="KW-0443">Lipid metabolism</keyword>
<keyword evidence="7" id="KW-1185">Reference proteome</keyword>
<dbReference type="OrthoDB" id="6075074at2759"/>
<dbReference type="Proteomes" id="UP000192223">
    <property type="component" value="Unplaced"/>
</dbReference>
<evidence type="ECO:0000313" key="8">
    <source>
        <dbReference type="RefSeq" id="XP_018325843.1"/>
    </source>
</evidence>
<evidence type="ECO:0000256" key="1">
    <source>
        <dbReference type="ARBA" id="ARBA00001913"/>
    </source>
</evidence>
<dbReference type="Gene3D" id="1.20.90.10">
    <property type="entry name" value="Phospholipase A2 domain"/>
    <property type="match status" value="1"/>
</dbReference>
<dbReference type="AlphaFoldDB" id="A0A1W4X0C4"/>
<name>A0A1W4X0C4_AGRPL</name>
<dbReference type="GO" id="GO:0016042">
    <property type="term" value="P:lipid catabolic process"/>
    <property type="evidence" value="ECO:0007669"/>
    <property type="project" value="UniProtKB-KW"/>
</dbReference>
<dbReference type="GO" id="GO:0004623">
    <property type="term" value="F:phospholipase A2 activity"/>
    <property type="evidence" value="ECO:0007669"/>
    <property type="project" value="UniProtKB-EC"/>
</dbReference>
<evidence type="ECO:0000256" key="2">
    <source>
        <dbReference type="ARBA" id="ARBA00013278"/>
    </source>
</evidence>
<dbReference type="CDD" id="cd04704">
    <property type="entry name" value="PLA2_bee_venom_like"/>
    <property type="match status" value="1"/>
</dbReference>
<dbReference type="InParanoid" id="A0A1W4X0C4"/>
<dbReference type="KEGG" id="apln:108737480"/>
<organism evidence="7 8">
    <name type="scientific">Agrilus planipennis</name>
    <name type="common">Emerald ash borer</name>
    <name type="synonym">Agrilus marcopoli</name>
    <dbReference type="NCBI Taxonomy" id="224129"/>
    <lineage>
        <taxon>Eukaryota</taxon>
        <taxon>Metazoa</taxon>
        <taxon>Ecdysozoa</taxon>
        <taxon>Arthropoda</taxon>
        <taxon>Hexapoda</taxon>
        <taxon>Insecta</taxon>
        <taxon>Pterygota</taxon>
        <taxon>Neoptera</taxon>
        <taxon>Endopterygota</taxon>
        <taxon>Coleoptera</taxon>
        <taxon>Polyphaga</taxon>
        <taxon>Elateriformia</taxon>
        <taxon>Buprestoidea</taxon>
        <taxon>Buprestidae</taxon>
        <taxon>Agrilinae</taxon>
        <taxon>Agrilus</taxon>
    </lineage>
</organism>
<keyword evidence="3" id="KW-0442">Lipid degradation</keyword>
<evidence type="ECO:0000256" key="3">
    <source>
        <dbReference type="ARBA" id="ARBA00022963"/>
    </source>
</evidence>
<dbReference type="FunCoup" id="A0A1W4X0C4">
    <property type="interactions" value="57"/>
</dbReference>
<sequence length="239" mass="28349">MIYDGSGSLKDCEFVEDRRYVRAFRNKFRTNTRHIIANSSAIAHRTISTNVTIPKDVKKWLDYPRMKGLCKQNHKKLKEELISDRRRNGMTLSTRTRRDMSYLFQIPGTQWCGKGYRATKYTHLGSFSKTDRCCRRHDTSCPYWISAYETKYGLFNWRLNTIMHCSCDERFRACLKMADTSDANFVGKLFFNIVQTKCFVLKVKKLTLQYIFNTSDLRNLQTQRRIQEQLLVMKNCFFT</sequence>
<evidence type="ECO:0000313" key="7">
    <source>
        <dbReference type="Proteomes" id="UP000192223"/>
    </source>
</evidence>
<accession>A0A1W4X0C4</accession>
<evidence type="ECO:0000256" key="5">
    <source>
        <dbReference type="ARBA" id="ARBA00029903"/>
    </source>
</evidence>
<gene>
    <name evidence="8" type="primary">LOC108737480</name>
</gene>
<dbReference type="EC" id="3.1.1.4" evidence="2"/>
<dbReference type="STRING" id="224129.A0A1W4X0C4"/>
<proteinExistence type="predicted"/>
<dbReference type="SUPFAM" id="SSF48619">
    <property type="entry name" value="Phospholipase A2, PLA2"/>
    <property type="match status" value="1"/>
</dbReference>
<dbReference type="PANTHER" id="PTHR12253">
    <property type="entry name" value="RH14732P"/>
    <property type="match status" value="1"/>
</dbReference>
<dbReference type="GeneID" id="108737480"/>
<dbReference type="Pfam" id="PF05826">
    <property type="entry name" value="Phospholip_A2_2"/>
    <property type="match status" value="1"/>
</dbReference>
<dbReference type="InterPro" id="IPR036444">
    <property type="entry name" value="PLipase_A2_dom_sf"/>
</dbReference>
<reference evidence="8" key="1">
    <citation type="submission" date="2025-08" db="UniProtKB">
        <authorList>
            <consortium name="RefSeq"/>
        </authorList>
    </citation>
    <scope>IDENTIFICATION</scope>
    <source>
        <tissue evidence="8">Entire body</tissue>
    </source>
</reference>
<evidence type="ECO:0000256" key="4">
    <source>
        <dbReference type="ARBA" id="ARBA00023098"/>
    </source>
</evidence>
<protein>
    <recommendedName>
        <fullName evidence="2">phospholipase A2</fullName>
        <ecNumber evidence="2">3.1.1.4</ecNumber>
    </recommendedName>
    <alternativeName>
        <fullName evidence="5">Phosphatidylcholine 2-acylhydrolase</fullName>
    </alternativeName>
</protein>
<evidence type="ECO:0000259" key="6">
    <source>
        <dbReference type="Pfam" id="PF05826"/>
    </source>
</evidence>
<feature type="domain" description="Phospholipase A2-like central" evidence="6">
    <location>
        <begin position="106"/>
        <end position="201"/>
    </location>
</feature>
<dbReference type="GO" id="GO:0050482">
    <property type="term" value="P:arachidonate secretion"/>
    <property type="evidence" value="ECO:0007669"/>
    <property type="project" value="InterPro"/>
</dbReference>
<dbReference type="RefSeq" id="XP_018325843.1">
    <property type="nucleotide sequence ID" value="XM_018470341.2"/>
</dbReference>